<protein>
    <submittedName>
        <fullName evidence="2">50S ribosomal protein L7/L12</fullName>
    </submittedName>
</protein>
<reference evidence="2 3" key="1">
    <citation type="journal article" date="2015" name="Nature">
        <title>rRNA introns, odd ribosomes, and small enigmatic genomes across a large radiation of phyla.</title>
        <authorList>
            <person name="Brown C.T."/>
            <person name="Hug L.A."/>
            <person name="Thomas B.C."/>
            <person name="Sharon I."/>
            <person name="Castelle C.J."/>
            <person name="Singh A."/>
            <person name="Wilkins M.J."/>
            <person name="Williams K.H."/>
            <person name="Banfield J.F."/>
        </authorList>
    </citation>
    <scope>NUCLEOTIDE SEQUENCE [LARGE SCALE GENOMIC DNA]</scope>
</reference>
<accession>A0A0G0WNC2</accession>
<dbReference type="GO" id="GO:0005840">
    <property type="term" value="C:ribosome"/>
    <property type="evidence" value="ECO:0007669"/>
    <property type="project" value="UniProtKB-KW"/>
</dbReference>
<keyword evidence="2" id="KW-0687">Ribonucleoprotein</keyword>
<gene>
    <name evidence="2" type="ORF">UU72_C0050G0008</name>
</gene>
<feature type="region of interest" description="Disordered" evidence="1">
    <location>
        <begin position="193"/>
        <end position="261"/>
    </location>
</feature>
<name>A0A0G0WNC2_UNCKA</name>
<sequence length="261" mass="29351">MSSNQDISKLKKLLDDIDNEVRIARRLLIQIDEANRKDYRQVPGVEGVFDGFFLTTEDGQKFEVPANYSAKSRLVFGDTLKILEEDGKQLFKQIMKVNRRRVDGVVNKKDGKWYVLADTGSYRLNDKAVEFNNLLLNDKVAVLIPEDNLNAPYAALDKAPDMVKRVEIPYKKEAIVEEKIELKRETVKVIEKPVSKPAAPKPAAPKPAAHRATAKKPTSKPVSKPRPETKSESPTPSKPKEESVDSLTEGVTQILTDEDLR</sequence>
<evidence type="ECO:0000313" key="3">
    <source>
        <dbReference type="Proteomes" id="UP000034163"/>
    </source>
</evidence>
<comment type="caution">
    <text evidence="2">The sequence shown here is derived from an EMBL/GenBank/DDBJ whole genome shotgun (WGS) entry which is preliminary data.</text>
</comment>
<evidence type="ECO:0000256" key="1">
    <source>
        <dbReference type="SAM" id="MobiDB-lite"/>
    </source>
</evidence>
<proteinExistence type="predicted"/>
<dbReference type="Proteomes" id="UP000034163">
    <property type="component" value="Unassembled WGS sequence"/>
</dbReference>
<keyword evidence="2" id="KW-0689">Ribosomal protein</keyword>
<organism evidence="2 3">
    <name type="scientific">candidate division WWE3 bacterium GW2011_GWB1_41_6</name>
    <dbReference type="NCBI Taxonomy" id="1619112"/>
    <lineage>
        <taxon>Bacteria</taxon>
        <taxon>Katanobacteria</taxon>
    </lineage>
</organism>
<dbReference type="EMBL" id="LCBS01000050">
    <property type="protein sequence ID" value="KKS14274.1"/>
    <property type="molecule type" value="Genomic_DNA"/>
</dbReference>
<evidence type="ECO:0000313" key="2">
    <source>
        <dbReference type="EMBL" id="KKS14274.1"/>
    </source>
</evidence>
<feature type="compositionally biased region" description="Basic residues" evidence="1">
    <location>
        <begin position="208"/>
        <end position="218"/>
    </location>
</feature>
<dbReference type="AlphaFoldDB" id="A0A0G0WNC2"/>
<feature type="compositionally biased region" description="Polar residues" evidence="1">
    <location>
        <begin position="245"/>
        <end position="255"/>
    </location>
</feature>